<accession>A0A8W8IY65</accession>
<dbReference type="GO" id="GO:0008270">
    <property type="term" value="F:zinc ion binding"/>
    <property type="evidence" value="ECO:0007669"/>
    <property type="project" value="UniProtKB-KW"/>
</dbReference>
<evidence type="ECO:0000256" key="4">
    <source>
        <dbReference type="ARBA" id="ARBA00022771"/>
    </source>
</evidence>
<evidence type="ECO:0000256" key="3">
    <source>
        <dbReference type="ARBA" id="ARBA00022723"/>
    </source>
</evidence>
<keyword evidence="7 9" id="KW-0472">Membrane</keyword>
<dbReference type="AlphaFoldDB" id="A0A8W8IY65"/>
<evidence type="ECO:0000313" key="11">
    <source>
        <dbReference type="EnsemblMetazoa" id="G16393.4:cds"/>
    </source>
</evidence>
<comment type="subcellular location">
    <subcellularLocation>
        <location evidence="1">Membrane</location>
        <topology evidence="1">Multi-pass membrane protein</topology>
    </subcellularLocation>
</comment>
<dbReference type="GO" id="GO:0043161">
    <property type="term" value="P:proteasome-mediated ubiquitin-dependent protein catabolic process"/>
    <property type="evidence" value="ECO:0007669"/>
    <property type="project" value="TreeGrafter"/>
</dbReference>
<feature type="domain" description="RING-type" evidence="10">
    <location>
        <begin position="546"/>
        <end position="584"/>
    </location>
</feature>
<dbReference type="OMA" id="SEISIFH"/>
<feature type="transmembrane region" description="Helical" evidence="9">
    <location>
        <begin position="49"/>
        <end position="70"/>
    </location>
</feature>
<dbReference type="CDD" id="cd16476">
    <property type="entry name" value="RING-H2_RNF139-like"/>
    <property type="match status" value="1"/>
</dbReference>
<dbReference type="SMART" id="SM00184">
    <property type="entry name" value="RING"/>
    <property type="match status" value="1"/>
</dbReference>
<feature type="transmembrane region" description="Helical" evidence="9">
    <location>
        <begin position="417"/>
        <end position="445"/>
    </location>
</feature>
<feature type="transmembrane region" description="Helical" evidence="9">
    <location>
        <begin position="116"/>
        <end position="136"/>
    </location>
</feature>
<evidence type="ECO:0000256" key="6">
    <source>
        <dbReference type="ARBA" id="ARBA00022989"/>
    </source>
</evidence>
<keyword evidence="5" id="KW-0862">Zinc</keyword>
<keyword evidence="3" id="KW-0479">Metal-binding</keyword>
<protein>
    <recommendedName>
        <fullName evidence="10">RING-type domain-containing protein</fullName>
    </recommendedName>
</protein>
<evidence type="ECO:0000256" key="9">
    <source>
        <dbReference type="SAM" id="Phobius"/>
    </source>
</evidence>
<evidence type="ECO:0000313" key="12">
    <source>
        <dbReference type="Proteomes" id="UP000005408"/>
    </source>
</evidence>
<dbReference type="InterPro" id="IPR001841">
    <property type="entry name" value="Znf_RING"/>
</dbReference>
<keyword evidence="4 8" id="KW-0863">Zinc-finger</keyword>
<feature type="transmembrane region" description="Helical" evidence="9">
    <location>
        <begin position="354"/>
        <end position="377"/>
    </location>
</feature>
<dbReference type="InterPro" id="IPR025754">
    <property type="entry name" value="TRC8_N_dom"/>
</dbReference>
<dbReference type="OrthoDB" id="4348522at2759"/>
<dbReference type="Proteomes" id="UP000005408">
    <property type="component" value="Unassembled WGS sequence"/>
</dbReference>
<dbReference type="InterPro" id="IPR050731">
    <property type="entry name" value="HRD1_E3_ubiq-ligases"/>
</dbReference>
<evidence type="ECO:0000259" key="10">
    <source>
        <dbReference type="PROSITE" id="PS50089"/>
    </source>
</evidence>
<sequence>MEWKKKLEVLWEVTLRLPPIFVMDCILNKSFLPGFTLFQYQPSMSWLEYILWIFIMTFVFALAVVVFLLSTSQIQDIYSFTAMVTFLMMSYTWNQGIPTLAENQSSTHHSHDFYDLTQNAVTQLFLAYSFSYIWMLRQRTLPRTEIKAIISLGMMTSFMFPAIVYLVCPNCEYLSWVPVISMVGPTFAIAIEVFGSVRALVWTFRQAYNVIKITLSAIGIQGFVEHHWIRLQVPKVLRVFWITRLFYQLTLLCVEDYSQRDESQHLLYSLDYYSIVIRLFTQSCENYIAMLGMTSVVSYFAHHVGVFLAFCVGSDSEEDRNMGTVSAILFFILGLQTGLTGLRPEVRLARLCKNFCLLLTAISHFIHSMIHPILMSLSASQSSNVVRHLRVLSMCVFLLTFPTCLLMYLWSNYSISTWLLSVTAFSVEVMFKVIISLTVYALFLFDAYRNTFWEGLDDYVYYIQSTGNTIEFLFGIFLFCNGAWIMVFESGGAIRAFMMCIHAYCNIWVQAKNGWQVFTKRRTAVNKINSLPQASKSELESLNDVCAICYHELNNARITRCQHYFHGVCLRKWLYVQDNCPLCHKLIYAPENVTTNAQENNNQDEYEEDINPGAMAPIHGEMAAGQPQFNPVIERQQVGRRLNNGTFQPANTLRVHQD</sequence>
<feature type="transmembrane region" description="Helical" evidence="9">
    <location>
        <begin position="173"/>
        <end position="195"/>
    </location>
</feature>
<dbReference type="PROSITE" id="PS50089">
    <property type="entry name" value="ZF_RING_2"/>
    <property type="match status" value="1"/>
</dbReference>
<feature type="transmembrane region" description="Helical" evidence="9">
    <location>
        <begin position="465"/>
        <end position="488"/>
    </location>
</feature>
<dbReference type="PANTHER" id="PTHR22763">
    <property type="entry name" value="RING ZINC FINGER PROTEIN"/>
    <property type="match status" value="1"/>
</dbReference>
<feature type="transmembrane region" description="Helical" evidence="9">
    <location>
        <begin position="389"/>
        <end position="410"/>
    </location>
</feature>
<dbReference type="PANTHER" id="PTHR22763:SF163">
    <property type="entry name" value="E3 UBIQUITIN-PROTEIN LIGASE RNF139"/>
    <property type="match status" value="1"/>
</dbReference>
<dbReference type="GO" id="GO:0061630">
    <property type="term" value="F:ubiquitin protein ligase activity"/>
    <property type="evidence" value="ECO:0007669"/>
    <property type="project" value="TreeGrafter"/>
</dbReference>
<organism evidence="11 12">
    <name type="scientific">Magallana gigas</name>
    <name type="common">Pacific oyster</name>
    <name type="synonym">Crassostrea gigas</name>
    <dbReference type="NCBI Taxonomy" id="29159"/>
    <lineage>
        <taxon>Eukaryota</taxon>
        <taxon>Metazoa</taxon>
        <taxon>Spiralia</taxon>
        <taxon>Lophotrochozoa</taxon>
        <taxon>Mollusca</taxon>
        <taxon>Bivalvia</taxon>
        <taxon>Autobranchia</taxon>
        <taxon>Pteriomorphia</taxon>
        <taxon>Ostreida</taxon>
        <taxon>Ostreoidea</taxon>
        <taxon>Ostreidae</taxon>
        <taxon>Magallana</taxon>
    </lineage>
</organism>
<evidence type="ECO:0000256" key="1">
    <source>
        <dbReference type="ARBA" id="ARBA00004141"/>
    </source>
</evidence>
<dbReference type="SUPFAM" id="SSF57850">
    <property type="entry name" value="RING/U-box"/>
    <property type="match status" value="1"/>
</dbReference>
<keyword evidence="12" id="KW-1185">Reference proteome</keyword>
<dbReference type="GO" id="GO:0036503">
    <property type="term" value="P:ERAD pathway"/>
    <property type="evidence" value="ECO:0007669"/>
    <property type="project" value="TreeGrafter"/>
</dbReference>
<keyword evidence="6 9" id="KW-1133">Transmembrane helix</keyword>
<dbReference type="Gene3D" id="3.30.40.10">
    <property type="entry name" value="Zinc/RING finger domain, C3HC4 (zinc finger)"/>
    <property type="match status" value="1"/>
</dbReference>
<dbReference type="Pfam" id="PF13923">
    <property type="entry name" value="zf-C3HC4_2"/>
    <property type="match status" value="1"/>
</dbReference>
<evidence type="ECO:0000256" key="8">
    <source>
        <dbReference type="PROSITE-ProRule" id="PRU00175"/>
    </source>
</evidence>
<feature type="transmembrane region" description="Helical" evidence="9">
    <location>
        <begin position="77"/>
        <end position="96"/>
    </location>
</feature>
<keyword evidence="2 9" id="KW-0812">Transmembrane</keyword>
<name>A0A8W8IY65_MAGGI</name>
<dbReference type="EnsemblMetazoa" id="G16393.4">
    <property type="protein sequence ID" value="G16393.4:cds"/>
    <property type="gene ID" value="G16393"/>
</dbReference>
<proteinExistence type="predicted"/>
<evidence type="ECO:0000256" key="2">
    <source>
        <dbReference type="ARBA" id="ARBA00022692"/>
    </source>
</evidence>
<dbReference type="Pfam" id="PF13705">
    <property type="entry name" value="TRC8_N"/>
    <property type="match status" value="1"/>
</dbReference>
<dbReference type="GO" id="GO:0036513">
    <property type="term" value="C:Derlin-1 retrotranslocation complex"/>
    <property type="evidence" value="ECO:0007669"/>
    <property type="project" value="TreeGrafter"/>
</dbReference>
<feature type="transmembrane region" description="Helical" evidence="9">
    <location>
        <begin position="148"/>
        <end position="167"/>
    </location>
</feature>
<evidence type="ECO:0000256" key="5">
    <source>
        <dbReference type="ARBA" id="ARBA00022833"/>
    </source>
</evidence>
<feature type="transmembrane region" description="Helical" evidence="9">
    <location>
        <begin position="287"/>
        <end position="310"/>
    </location>
</feature>
<reference evidence="11" key="1">
    <citation type="submission" date="2022-08" db="UniProtKB">
        <authorList>
            <consortium name="EnsemblMetazoa"/>
        </authorList>
    </citation>
    <scope>IDENTIFICATION</scope>
    <source>
        <strain evidence="11">05x7-T-G4-1.051#20</strain>
    </source>
</reference>
<dbReference type="InterPro" id="IPR013083">
    <property type="entry name" value="Znf_RING/FYVE/PHD"/>
</dbReference>
<feature type="transmembrane region" description="Helical" evidence="9">
    <location>
        <begin position="322"/>
        <end position="342"/>
    </location>
</feature>
<evidence type="ECO:0000256" key="7">
    <source>
        <dbReference type="ARBA" id="ARBA00023136"/>
    </source>
</evidence>